<evidence type="ECO:0000313" key="1">
    <source>
        <dbReference type="EMBL" id="CAB5237994.1"/>
    </source>
</evidence>
<organism evidence="1">
    <name type="scientific">uncultured Caudovirales phage</name>
    <dbReference type="NCBI Taxonomy" id="2100421"/>
    <lineage>
        <taxon>Viruses</taxon>
        <taxon>Duplodnaviria</taxon>
        <taxon>Heunggongvirae</taxon>
        <taxon>Uroviricota</taxon>
        <taxon>Caudoviricetes</taxon>
        <taxon>Peduoviridae</taxon>
        <taxon>Maltschvirus</taxon>
        <taxon>Maltschvirus maltsch</taxon>
    </lineage>
</organism>
<dbReference type="EMBL" id="LR798460">
    <property type="protein sequence ID" value="CAB5237994.1"/>
    <property type="molecule type" value="Genomic_DNA"/>
</dbReference>
<protein>
    <submittedName>
        <fullName evidence="1">Uncharacterized protein</fullName>
    </submittedName>
</protein>
<sequence>MKCDKFASYEISLVGRFCETCDPDDAYVARITDKDEVDDDMLMAEFWTLYGRLPSGEVVAVFNNHAFQACFAIYAHITGRTPNIPTPGPESCYCVELSA</sequence>
<accession>A0A6J7XL57</accession>
<reference evidence="1" key="1">
    <citation type="submission" date="2020-05" db="EMBL/GenBank/DDBJ databases">
        <authorList>
            <person name="Chiriac C."/>
            <person name="Salcher M."/>
            <person name="Ghai R."/>
            <person name="Kavagutti S V."/>
        </authorList>
    </citation>
    <scope>NUCLEOTIDE SEQUENCE</scope>
</reference>
<proteinExistence type="predicted"/>
<gene>
    <name evidence="1" type="ORF">UFOVP142_63</name>
</gene>
<name>A0A6J7XL57_9CAUD</name>